<dbReference type="AlphaFoldDB" id="A0A7S1F759"/>
<keyword evidence="1" id="KW-0732">Signal</keyword>
<name>A0A7S1F759_NOCSC</name>
<evidence type="ECO:0000256" key="1">
    <source>
        <dbReference type="SAM" id="SignalP"/>
    </source>
</evidence>
<gene>
    <name evidence="2" type="ORF">NSCI0253_LOCUS21773</name>
</gene>
<evidence type="ECO:0008006" key="3">
    <source>
        <dbReference type="Google" id="ProtNLM"/>
    </source>
</evidence>
<feature type="chain" id="PRO_5030723451" description="Secreted protein" evidence="1">
    <location>
        <begin position="26"/>
        <end position="138"/>
    </location>
</feature>
<proteinExistence type="predicted"/>
<reference evidence="2" key="1">
    <citation type="submission" date="2021-01" db="EMBL/GenBank/DDBJ databases">
        <authorList>
            <person name="Corre E."/>
            <person name="Pelletier E."/>
            <person name="Niang G."/>
            <person name="Scheremetjew M."/>
            <person name="Finn R."/>
            <person name="Kale V."/>
            <person name="Holt S."/>
            <person name="Cochrane G."/>
            <person name="Meng A."/>
            <person name="Brown T."/>
            <person name="Cohen L."/>
        </authorList>
    </citation>
    <scope>NUCLEOTIDE SEQUENCE</scope>
</reference>
<accession>A0A7S1F759</accession>
<organism evidence="2">
    <name type="scientific">Noctiluca scintillans</name>
    <name type="common">Sea sparkle</name>
    <name type="synonym">Red tide dinoflagellate</name>
    <dbReference type="NCBI Taxonomy" id="2966"/>
    <lineage>
        <taxon>Eukaryota</taxon>
        <taxon>Sar</taxon>
        <taxon>Alveolata</taxon>
        <taxon>Dinophyceae</taxon>
        <taxon>Noctilucales</taxon>
        <taxon>Noctilucaceae</taxon>
        <taxon>Noctiluca</taxon>
    </lineage>
</organism>
<sequence length="138" mass="14698">MAATPRRVSVGLVLLMTLVMPCVRAEHAEDFSEFDDGADWSSGSLLGLQRHATVVQRGRQTNVQPGAALNDVSLLGLQRSARIVKASAPKEEISMPMKKEKFLGLESGAFLSAGDRRHRVEATVSAQASAHSASSAVL</sequence>
<dbReference type="EMBL" id="HBFQ01030909">
    <property type="protein sequence ID" value="CAD8847423.1"/>
    <property type="molecule type" value="Transcribed_RNA"/>
</dbReference>
<feature type="signal peptide" evidence="1">
    <location>
        <begin position="1"/>
        <end position="25"/>
    </location>
</feature>
<evidence type="ECO:0000313" key="2">
    <source>
        <dbReference type="EMBL" id="CAD8847423.1"/>
    </source>
</evidence>
<protein>
    <recommendedName>
        <fullName evidence="3">Secreted protein</fullName>
    </recommendedName>
</protein>